<sequence length="93" mass="10483">MTKQTSWMKLKPPMKQSMQRSDPGMMKEGVTKSVANDIGVPWRVVQRVWRDGQIGGGVEAFKSKKKNCGRKNFLLTLMPSKMCRLGNAVHSMT</sequence>
<evidence type="ECO:0000256" key="1">
    <source>
        <dbReference type="SAM" id="MobiDB-lite"/>
    </source>
</evidence>
<feature type="region of interest" description="Disordered" evidence="1">
    <location>
        <begin position="1"/>
        <end position="27"/>
    </location>
</feature>
<evidence type="ECO:0000313" key="3">
    <source>
        <dbReference type="Proteomes" id="UP000479710"/>
    </source>
</evidence>
<protein>
    <submittedName>
        <fullName evidence="2">Uncharacterized protein</fullName>
    </submittedName>
</protein>
<reference evidence="2 3" key="1">
    <citation type="submission" date="2019-11" db="EMBL/GenBank/DDBJ databases">
        <title>Whole genome sequence of Oryza granulata.</title>
        <authorList>
            <person name="Li W."/>
        </authorList>
    </citation>
    <scope>NUCLEOTIDE SEQUENCE [LARGE SCALE GENOMIC DNA]</scope>
    <source>
        <strain evidence="3">cv. Menghai</strain>
        <tissue evidence="2">Leaf</tissue>
    </source>
</reference>
<organism evidence="2 3">
    <name type="scientific">Oryza meyeriana var. granulata</name>
    <dbReference type="NCBI Taxonomy" id="110450"/>
    <lineage>
        <taxon>Eukaryota</taxon>
        <taxon>Viridiplantae</taxon>
        <taxon>Streptophyta</taxon>
        <taxon>Embryophyta</taxon>
        <taxon>Tracheophyta</taxon>
        <taxon>Spermatophyta</taxon>
        <taxon>Magnoliopsida</taxon>
        <taxon>Liliopsida</taxon>
        <taxon>Poales</taxon>
        <taxon>Poaceae</taxon>
        <taxon>BOP clade</taxon>
        <taxon>Oryzoideae</taxon>
        <taxon>Oryzeae</taxon>
        <taxon>Oryzinae</taxon>
        <taxon>Oryza</taxon>
        <taxon>Oryza meyeriana</taxon>
    </lineage>
</organism>
<gene>
    <name evidence="2" type="ORF">E2562_007816</name>
</gene>
<dbReference type="OrthoDB" id="1856392at2759"/>
<dbReference type="EMBL" id="SPHZ02000001">
    <property type="protein sequence ID" value="KAF0932006.1"/>
    <property type="molecule type" value="Genomic_DNA"/>
</dbReference>
<dbReference type="PANTHER" id="PTHR33889:SF5">
    <property type="entry name" value="OS07G0251050 PROTEIN"/>
    <property type="match status" value="1"/>
</dbReference>
<name>A0A6G1F516_9ORYZ</name>
<dbReference type="PANTHER" id="PTHR33889">
    <property type="entry name" value="OS04G0681850 PROTEIN"/>
    <property type="match status" value="1"/>
</dbReference>
<accession>A0A6G1F516</accession>
<keyword evidence="3" id="KW-1185">Reference proteome</keyword>
<evidence type="ECO:0000313" key="2">
    <source>
        <dbReference type="EMBL" id="KAF0932006.1"/>
    </source>
</evidence>
<proteinExistence type="predicted"/>
<dbReference type="Proteomes" id="UP000479710">
    <property type="component" value="Unassembled WGS sequence"/>
</dbReference>
<comment type="caution">
    <text evidence="2">The sequence shown here is derived from an EMBL/GenBank/DDBJ whole genome shotgun (WGS) entry which is preliminary data.</text>
</comment>
<dbReference type="AlphaFoldDB" id="A0A6G1F516"/>